<dbReference type="EMBL" id="KK583200">
    <property type="protein sequence ID" value="KDO30730.1"/>
    <property type="molecule type" value="Genomic_DNA"/>
</dbReference>
<dbReference type="GeneID" id="24127065"/>
<dbReference type="KEGG" id="spar:SPRG_04631"/>
<evidence type="ECO:0000313" key="1">
    <source>
        <dbReference type="EMBL" id="KDO30730.1"/>
    </source>
</evidence>
<protein>
    <submittedName>
        <fullName evidence="1">Uncharacterized protein</fullName>
    </submittedName>
</protein>
<dbReference type="RefSeq" id="XP_012198430.1">
    <property type="nucleotide sequence ID" value="XM_012343040.1"/>
</dbReference>
<sequence>MPARGRSRLVNAPLQDAPLVRGSTSTRVWRVYSACASTQFATPAAMAPSKCKYKRSAAARSSANGERIVLAPGGASARHVCVVYALSHRPLSLLRPRRPVQGSVVCAQEARRCVCVPLLSILNSEQPRPARPPAGAFSRHLRLQDDGHPERAAALDVVAMLHDQPTYQELVAKYLHLLSVAARDLVP</sequence>
<dbReference type="VEuPathDB" id="FungiDB:SPRG_04631"/>
<organism evidence="1 2">
    <name type="scientific">Saprolegnia parasitica (strain CBS 223.65)</name>
    <dbReference type="NCBI Taxonomy" id="695850"/>
    <lineage>
        <taxon>Eukaryota</taxon>
        <taxon>Sar</taxon>
        <taxon>Stramenopiles</taxon>
        <taxon>Oomycota</taxon>
        <taxon>Saprolegniomycetes</taxon>
        <taxon>Saprolegniales</taxon>
        <taxon>Saprolegniaceae</taxon>
        <taxon>Saprolegnia</taxon>
    </lineage>
</organism>
<gene>
    <name evidence="1" type="ORF">SPRG_04631</name>
</gene>
<dbReference type="AlphaFoldDB" id="A0A067CND5"/>
<evidence type="ECO:0000313" key="2">
    <source>
        <dbReference type="Proteomes" id="UP000030745"/>
    </source>
</evidence>
<name>A0A067CND5_SAPPC</name>
<reference evidence="1 2" key="1">
    <citation type="journal article" date="2013" name="PLoS Genet.">
        <title>Distinctive expansion of potential virulence genes in the genome of the oomycete fish pathogen Saprolegnia parasitica.</title>
        <authorList>
            <person name="Jiang R.H."/>
            <person name="de Bruijn I."/>
            <person name="Haas B.J."/>
            <person name="Belmonte R."/>
            <person name="Lobach L."/>
            <person name="Christie J."/>
            <person name="van den Ackerveken G."/>
            <person name="Bottin A."/>
            <person name="Bulone V."/>
            <person name="Diaz-Moreno S.M."/>
            <person name="Dumas B."/>
            <person name="Fan L."/>
            <person name="Gaulin E."/>
            <person name="Govers F."/>
            <person name="Grenville-Briggs L.J."/>
            <person name="Horner N.R."/>
            <person name="Levin J.Z."/>
            <person name="Mammella M."/>
            <person name="Meijer H.J."/>
            <person name="Morris P."/>
            <person name="Nusbaum C."/>
            <person name="Oome S."/>
            <person name="Phillips A.J."/>
            <person name="van Rooyen D."/>
            <person name="Rzeszutek E."/>
            <person name="Saraiva M."/>
            <person name="Secombes C.J."/>
            <person name="Seidl M.F."/>
            <person name="Snel B."/>
            <person name="Stassen J.H."/>
            <person name="Sykes S."/>
            <person name="Tripathy S."/>
            <person name="van den Berg H."/>
            <person name="Vega-Arreguin J.C."/>
            <person name="Wawra S."/>
            <person name="Young S.K."/>
            <person name="Zeng Q."/>
            <person name="Dieguez-Uribeondo J."/>
            <person name="Russ C."/>
            <person name="Tyler B.M."/>
            <person name="van West P."/>
        </authorList>
    </citation>
    <scope>NUCLEOTIDE SEQUENCE [LARGE SCALE GENOMIC DNA]</scope>
    <source>
        <strain evidence="1 2">CBS 223.65</strain>
    </source>
</reference>
<dbReference type="Proteomes" id="UP000030745">
    <property type="component" value="Unassembled WGS sequence"/>
</dbReference>
<proteinExistence type="predicted"/>
<keyword evidence="2" id="KW-1185">Reference proteome</keyword>
<accession>A0A067CND5</accession>